<protein>
    <submittedName>
        <fullName evidence="1">ThiJ/pfpI-family protein</fullName>
    </submittedName>
</protein>
<organism evidence="1 2">
    <name type="scientific">Duganella vulcania</name>
    <dbReference type="NCBI Taxonomy" id="2692166"/>
    <lineage>
        <taxon>Bacteria</taxon>
        <taxon>Pseudomonadati</taxon>
        <taxon>Pseudomonadota</taxon>
        <taxon>Betaproteobacteria</taxon>
        <taxon>Burkholderiales</taxon>
        <taxon>Oxalobacteraceae</taxon>
        <taxon>Telluria group</taxon>
        <taxon>Duganella</taxon>
    </lineage>
</organism>
<dbReference type="PANTHER" id="PTHR43068">
    <property type="entry name" value="SLR1854 PROTEIN"/>
    <property type="match status" value="1"/>
</dbReference>
<dbReference type="Gene3D" id="3.40.50.880">
    <property type="match status" value="1"/>
</dbReference>
<dbReference type="SUPFAM" id="SSF52317">
    <property type="entry name" value="Class I glutamine amidotransferase-like"/>
    <property type="match status" value="1"/>
</dbReference>
<dbReference type="EMBL" id="WWCV01000024">
    <property type="protein sequence ID" value="MYN17999.1"/>
    <property type="molecule type" value="Genomic_DNA"/>
</dbReference>
<reference evidence="1 2" key="1">
    <citation type="submission" date="2019-12" db="EMBL/GenBank/DDBJ databases">
        <title>Novel species isolated from a subtropical stream in China.</title>
        <authorList>
            <person name="Lu H."/>
        </authorList>
    </citation>
    <scope>NUCLEOTIDE SEQUENCE [LARGE SCALE GENOMIC DNA]</scope>
    <source>
        <strain evidence="1 2">FT107W</strain>
    </source>
</reference>
<dbReference type="Pfam" id="PF17124">
    <property type="entry name" value="ThiJ_like"/>
    <property type="match status" value="1"/>
</dbReference>
<dbReference type="RefSeq" id="WP_161090581.1">
    <property type="nucleotide sequence ID" value="NZ_WWCV01000024.1"/>
</dbReference>
<dbReference type="InterPro" id="IPR029062">
    <property type="entry name" value="Class_I_gatase-like"/>
</dbReference>
<name>A0A845HKJ4_9BURK</name>
<dbReference type="InterPro" id="IPR032633">
    <property type="entry name" value="ThiJ-like"/>
</dbReference>
<evidence type="ECO:0000313" key="1">
    <source>
        <dbReference type="EMBL" id="MYN17999.1"/>
    </source>
</evidence>
<proteinExistence type="predicted"/>
<gene>
    <name evidence="1" type="ORF">GTP81_14665</name>
</gene>
<dbReference type="Proteomes" id="UP000484875">
    <property type="component" value="Unassembled WGS sequence"/>
</dbReference>
<sequence>MTNSRRILIPIPLHDFDPTEVALSWRILRDAGHRIEFATVDGTRGHADPMMLSGEGLDPWGWLPGLRKLRLFGLMLRADHHGRQAYAALERDPAFLQPGRFQDMSAAQYDALLLPGGHAKGMRPYLEDKVLQAVVADFFDSGKPVAAVCHGVLLAARSVSPSTQRSVLYGRKTTALTWKLERSAWDLTRFLARFWDPGYYRTYGESKGELAGYWSVEQEVKRALASPADFIDVPSGAPDYFRKTGGLVRDRAGDDRAAWVVRDGNYLSARWPGDVHTFARRYAELLAEA</sequence>
<dbReference type="PANTHER" id="PTHR43068:SF1">
    <property type="entry name" value="SLR1854 PROTEIN"/>
    <property type="match status" value="1"/>
</dbReference>
<keyword evidence="2" id="KW-1185">Reference proteome</keyword>
<accession>A0A845HKJ4</accession>
<dbReference type="AlphaFoldDB" id="A0A845HKJ4"/>
<comment type="caution">
    <text evidence="1">The sequence shown here is derived from an EMBL/GenBank/DDBJ whole genome shotgun (WGS) entry which is preliminary data.</text>
</comment>
<evidence type="ECO:0000313" key="2">
    <source>
        <dbReference type="Proteomes" id="UP000484875"/>
    </source>
</evidence>